<name>A0A081FU13_9GAMM</name>
<dbReference type="FunFam" id="3.20.20.300:FF:000001">
    <property type="entry name" value="Beta-hexosaminidase"/>
    <property type="match status" value="1"/>
</dbReference>
<dbReference type="Gene3D" id="3.20.20.300">
    <property type="entry name" value="Glycoside hydrolase, family 3, N-terminal domain"/>
    <property type="match status" value="1"/>
</dbReference>
<evidence type="ECO:0000259" key="12">
    <source>
        <dbReference type="Pfam" id="PF00933"/>
    </source>
</evidence>
<comment type="caution">
    <text evidence="13">The sequence shown here is derived from an EMBL/GenBank/DDBJ whole genome shotgun (WGS) entry which is preliminary data.</text>
</comment>
<evidence type="ECO:0000256" key="10">
    <source>
        <dbReference type="ARBA" id="ARBA00037880"/>
    </source>
</evidence>
<evidence type="ECO:0000256" key="5">
    <source>
        <dbReference type="ARBA" id="ARBA00022960"/>
    </source>
</evidence>
<dbReference type="GO" id="GO:0004563">
    <property type="term" value="F:beta-N-acetylhexosaminidase activity"/>
    <property type="evidence" value="ECO:0007669"/>
    <property type="project" value="UniProtKB-UniRule"/>
</dbReference>
<feature type="active site" description="Proton donor/acceptor" evidence="11">
    <location>
        <position position="174"/>
    </location>
</feature>
<evidence type="ECO:0000256" key="2">
    <source>
        <dbReference type="ARBA" id="ARBA00022490"/>
    </source>
</evidence>
<feature type="binding site" evidence="11">
    <location>
        <position position="131"/>
    </location>
    <ligand>
        <name>substrate</name>
    </ligand>
</feature>
<dbReference type="InterPro" id="IPR001764">
    <property type="entry name" value="Glyco_hydro_3_N"/>
</dbReference>
<evidence type="ECO:0000256" key="7">
    <source>
        <dbReference type="ARBA" id="ARBA00023295"/>
    </source>
</evidence>
<keyword evidence="8 11" id="KW-0131">Cell cycle</keyword>
<evidence type="ECO:0000256" key="1">
    <source>
        <dbReference type="ARBA" id="ARBA00001231"/>
    </source>
</evidence>
<evidence type="ECO:0000256" key="9">
    <source>
        <dbReference type="ARBA" id="ARBA00023316"/>
    </source>
</evidence>
<keyword evidence="6 11" id="KW-0573">Peptidoglycan synthesis</keyword>
<dbReference type="GO" id="GO:0071555">
    <property type="term" value="P:cell wall organization"/>
    <property type="evidence" value="ECO:0007669"/>
    <property type="project" value="UniProtKB-KW"/>
</dbReference>
<keyword evidence="5 11" id="KW-0133">Cell shape</keyword>
<evidence type="ECO:0000256" key="11">
    <source>
        <dbReference type="HAMAP-Rule" id="MF_00364"/>
    </source>
</evidence>
<comment type="similarity">
    <text evidence="11">Belongs to the glycosyl hydrolase 3 family. NagZ subfamily.</text>
</comment>
<dbReference type="eggNOG" id="COG1472">
    <property type="taxonomic scope" value="Bacteria"/>
</dbReference>
<dbReference type="PANTHER" id="PTHR30480">
    <property type="entry name" value="BETA-HEXOSAMINIDASE-RELATED"/>
    <property type="match status" value="1"/>
</dbReference>
<reference evidence="13 14" key="1">
    <citation type="submission" date="2014-04" db="EMBL/GenBank/DDBJ databases">
        <title>Marinobacterium kochiensis sp. nov., isolated from sediment sample collected from Kochi backwaters in Kerala, India.</title>
        <authorList>
            <person name="Singh A."/>
            <person name="Pinnaka A.K."/>
        </authorList>
    </citation>
    <scope>NUCLEOTIDE SEQUENCE [LARGE SCALE GENOMIC DNA]</scope>
    <source>
        <strain evidence="13 14">AK27</strain>
    </source>
</reference>
<dbReference type="GO" id="GO:0008360">
    <property type="term" value="P:regulation of cell shape"/>
    <property type="evidence" value="ECO:0007669"/>
    <property type="project" value="UniProtKB-KW"/>
</dbReference>
<evidence type="ECO:0000256" key="4">
    <source>
        <dbReference type="ARBA" id="ARBA00022801"/>
    </source>
</evidence>
<gene>
    <name evidence="11" type="primary">nagZ</name>
    <name evidence="13" type="ORF">ADIMK_3679</name>
</gene>
<dbReference type="GO" id="GO:0009252">
    <property type="term" value="P:peptidoglycan biosynthetic process"/>
    <property type="evidence" value="ECO:0007669"/>
    <property type="project" value="UniProtKB-KW"/>
</dbReference>
<dbReference type="EC" id="3.2.1.52" evidence="11"/>
<dbReference type="AlphaFoldDB" id="A0A081FU13"/>
<evidence type="ECO:0000313" key="13">
    <source>
        <dbReference type="EMBL" id="KEA62018.1"/>
    </source>
</evidence>
<dbReference type="PANTHER" id="PTHR30480:SF13">
    <property type="entry name" value="BETA-HEXOSAMINIDASE"/>
    <property type="match status" value="1"/>
</dbReference>
<dbReference type="PATRIC" id="fig|1232683.4.peg.3619"/>
<keyword evidence="3 11" id="KW-0132">Cell division</keyword>
<feature type="active site" description="Nucleophile" evidence="11">
    <location>
        <position position="245"/>
    </location>
</feature>
<dbReference type="NCBIfam" id="NF003740">
    <property type="entry name" value="PRK05337.1"/>
    <property type="match status" value="1"/>
</dbReference>
<keyword evidence="7 11" id="KW-0326">Glycosidase</keyword>
<organism evidence="13 14">
    <name type="scientific">Marinobacterium lacunae</name>
    <dbReference type="NCBI Taxonomy" id="1232683"/>
    <lineage>
        <taxon>Bacteria</taxon>
        <taxon>Pseudomonadati</taxon>
        <taxon>Pseudomonadota</taxon>
        <taxon>Gammaproteobacteria</taxon>
        <taxon>Oceanospirillales</taxon>
        <taxon>Oceanospirillaceae</taxon>
        <taxon>Marinobacterium</taxon>
    </lineage>
</organism>
<evidence type="ECO:0000256" key="8">
    <source>
        <dbReference type="ARBA" id="ARBA00023306"/>
    </source>
</evidence>
<dbReference type="HAMAP" id="MF_00364">
    <property type="entry name" value="NagZ"/>
    <property type="match status" value="1"/>
</dbReference>
<dbReference type="GO" id="GO:0005737">
    <property type="term" value="C:cytoplasm"/>
    <property type="evidence" value="ECO:0007669"/>
    <property type="project" value="UniProtKB-SubCell"/>
</dbReference>
<dbReference type="Pfam" id="PF00933">
    <property type="entry name" value="Glyco_hydro_3"/>
    <property type="match status" value="1"/>
</dbReference>
<protein>
    <recommendedName>
        <fullName evidence="11">Beta-hexosaminidase</fullName>
        <ecNumber evidence="11">3.2.1.52</ecNumber>
    </recommendedName>
    <alternativeName>
        <fullName evidence="11">Beta-N-acetylhexosaminidase</fullName>
    </alternativeName>
    <alternativeName>
        <fullName evidence="11">N-acetyl-beta-glucosaminidase</fullName>
    </alternativeName>
</protein>
<keyword evidence="4 11" id="KW-0378">Hydrolase</keyword>
<comment type="catalytic activity">
    <reaction evidence="1 11">
        <text>Hydrolysis of terminal non-reducing N-acetyl-D-hexosamine residues in N-acetyl-beta-D-hexosaminides.</text>
        <dbReference type="EC" id="3.2.1.52"/>
    </reaction>
</comment>
<dbReference type="InterPro" id="IPR017853">
    <property type="entry name" value="GH"/>
</dbReference>
<dbReference type="STRING" id="1232683.ADIMK_3679"/>
<keyword evidence="14" id="KW-1185">Reference proteome</keyword>
<accession>A0A081FU13</accession>
<dbReference type="GO" id="GO:0051301">
    <property type="term" value="P:cell division"/>
    <property type="evidence" value="ECO:0007669"/>
    <property type="project" value="UniProtKB-KW"/>
</dbReference>
<sequence length="330" mass="35998">MLDLDGLELTTDEQQLLSQPEVGGLILFARNYASPVQLTELMRQVREVRPDILVAIDQEGGRVQRIREGATRLPPMAALGHLWQQDQKRAVAESVELGWLMATELRAFGIDFSFAPVLDIDWARSGVIGDRAFSNTAAGVAALATGFMQGMHEAGMAATGKHFPGHGWVRADSHLDIPVDERSLDQLEAQDIRPFAHLIDAGLDAIMPAHVIYSHMSEEPAGFSEYWLRDQLRGRLGFEGVIFSDDLTMEGASVAGGFPARAEKALHAGCDMILVCNNRGGALEVLDYLSRNQVEVSPRLARMRGGEGRDVSSERLQKARVIAAGLMEGA</sequence>
<dbReference type="SUPFAM" id="SSF51445">
    <property type="entry name" value="(Trans)glycosidases"/>
    <property type="match status" value="1"/>
</dbReference>
<comment type="pathway">
    <text evidence="10 11">Cell wall biogenesis; peptidoglycan recycling.</text>
</comment>
<feature type="binding site" evidence="11">
    <location>
        <position position="57"/>
    </location>
    <ligand>
        <name>substrate</name>
    </ligand>
</feature>
<comment type="function">
    <text evidence="11">Plays a role in peptidoglycan recycling by cleaving the terminal beta-1,4-linked N-acetylglucosamine (GlcNAc) from peptide-linked peptidoglycan fragments, giving rise to free GlcNAc, anhydro-N-acetylmuramic acid and anhydro-N-acetylmuramic acid-linked peptides.</text>
</comment>
<feature type="binding site" evidence="11">
    <location>
        <position position="65"/>
    </location>
    <ligand>
        <name>substrate</name>
    </ligand>
</feature>
<dbReference type="EMBL" id="JMQN01000057">
    <property type="protein sequence ID" value="KEA62018.1"/>
    <property type="molecule type" value="Genomic_DNA"/>
</dbReference>
<dbReference type="InterPro" id="IPR022956">
    <property type="entry name" value="Beta_hexosaminidase_bac"/>
</dbReference>
<dbReference type="Proteomes" id="UP000028252">
    <property type="component" value="Unassembled WGS sequence"/>
</dbReference>
<keyword evidence="2 11" id="KW-0963">Cytoplasm</keyword>
<dbReference type="OrthoDB" id="9786661at2"/>
<proteinExistence type="inferred from homology"/>
<evidence type="ECO:0000256" key="6">
    <source>
        <dbReference type="ARBA" id="ARBA00022984"/>
    </source>
</evidence>
<feature type="site" description="Important for catalytic activity" evidence="11">
    <location>
        <position position="172"/>
    </location>
</feature>
<dbReference type="InterPro" id="IPR050226">
    <property type="entry name" value="NagZ_Beta-hexosaminidase"/>
</dbReference>
<dbReference type="GO" id="GO:0005975">
    <property type="term" value="P:carbohydrate metabolic process"/>
    <property type="evidence" value="ECO:0007669"/>
    <property type="project" value="InterPro"/>
</dbReference>
<dbReference type="GO" id="GO:0009254">
    <property type="term" value="P:peptidoglycan turnover"/>
    <property type="evidence" value="ECO:0007669"/>
    <property type="project" value="UniProtKB-UniRule"/>
</dbReference>
<keyword evidence="9 11" id="KW-0961">Cell wall biogenesis/degradation</keyword>
<feature type="binding site" evidence="11">
    <location>
        <begin position="161"/>
        <end position="162"/>
    </location>
    <ligand>
        <name>substrate</name>
    </ligand>
</feature>
<feature type="domain" description="Glycoside hydrolase family 3 N-terminal" evidence="12">
    <location>
        <begin position="9"/>
        <end position="302"/>
    </location>
</feature>
<evidence type="ECO:0000313" key="14">
    <source>
        <dbReference type="Proteomes" id="UP000028252"/>
    </source>
</evidence>
<evidence type="ECO:0000256" key="3">
    <source>
        <dbReference type="ARBA" id="ARBA00022618"/>
    </source>
</evidence>
<dbReference type="InterPro" id="IPR036962">
    <property type="entry name" value="Glyco_hydro_3_N_sf"/>
</dbReference>
<comment type="subcellular location">
    <subcellularLocation>
        <location evidence="11">Cytoplasm</location>
    </subcellularLocation>
</comment>
<dbReference type="UniPathway" id="UPA00544"/>